<dbReference type="EMBL" id="SJPL01000001">
    <property type="protein sequence ID" value="TWT68692.1"/>
    <property type="molecule type" value="Genomic_DNA"/>
</dbReference>
<keyword evidence="1" id="KW-0732">Signal</keyword>
<dbReference type="AlphaFoldDB" id="A0A5C5Y5G7"/>
<evidence type="ECO:0008006" key="4">
    <source>
        <dbReference type="Google" id="ProtNLM"/>
    </source>
</evidence>
<proteinExistence type="predicted"/>
<organism evidence="2 3">
    <name type="scientific">Crateriforma conspicua</name>
    <dbReference type="NCBI Taxonomy" id="2527996"/>
    <lineage>
        <taxon>Bacteria</taxon>
        <taxon>Pseudomonadati</taxon>
        <taxon>Planctomycetota</taxon>
        <taxon>Planctomycetia</taxon>
        <taxon>Planctomycetales</taxon>
        <taxon>Planctomycetaceae</taxon>
        <taxon>Crateriforma</taxon>
    </lineage>
</organism>
<dbReference type="InterPro" id="IPR046713">
    <property type="entry name" value="DUF6786"/>
</dbReference>
<gene>
    <name evidence="2" type="ORF">Pan14r_09390</name>
</gene>
<feature type="chain" id="PRO_5022814283" description="Secreted protein" evidence="1">
    <location>
        <begin position="27"/>
        <end position="411"/>
    </location>
</feature>
<evidence type="ECO:0000256" key="1">
    <source>
        <dbReference type="SAM" id="SignalP"/>
    </source>
</evidence>
<dbReference type="Proteomes" id="UP000317238">
    <property type="component" value="Unassembled WGS sequence"/>
</dbReference>
<evidence type="ECO:0000313" key="2">
    <source>
        <dbReference type="EMBL" id="TWT68692.1"/>
    </source>
</evidence>
<sequence precursor="true">MNWSLVFFSTAFLASLACLFSFPVGAAQPSADPGTFGHDVDFLRKHRDVIVLQGDSDSSQIAVVADYQGRVMTSTANGEAGASFGWLNHDLIASGETRPHINVFGGEDRFWIGPEGGQFSIFFKGGDEFTLENWQTPAAIDTEPFSVVSKNQSSVSFQRKISLKNYSGFPFDIQVDRDISVLSSAQTESALSVKLGDEVKSVGFQSDNRITNIGSQAWHKDTGLLSIWILGMFNPSDQATIIVPYKMPLTLNSDYFGDVPADRLVTTETAVLFKGDGRFRSKIGLPPESIVPVCGSYDAQQQVLTIVQYSFADDRDYVNSQWKLQDKPYGGDVVNSYNDGPVDDGTQLGPFYELESSSPAKPLAPGESVRHVHKTFHIEGDYQDLNRIAKAVLGVDLDDTTILSQTQPTKQ</sequence>
<evidence type="ECO:0000313" key="3">
    <source>
        <dbReference type="Proteomes" id="UP000317238"/>
    </source>
</evidence>
<accession>A0A5C5Y5G7</accession>
<comment type="caution">
    <text evidence="2">The sequence shown here is derived from an EMBL/GenBank/DDBJ whole genome shotgun (WGS) entry which is preliminary data.</text>
</comment>
<protein>
    <recommendedName>
        <fullName evidence="4">Secreted protein</fullName>
    </recommendedName>
</protein>
<reference evidence="2 3" key="1">
    <citation type="submission" date="2019-02" db="EMBL/GenBank/DDBJ databases">
        <title>Deep-cultivation of Planctomycetes and their phenomic and genomic characterization uncovers novel biology.</title>
        <authorList>
            <person name="Wiegand S."/>
            <person name="Jogler M."/>
            <person name="Boedeker C."/>
            <person name="Pinto D."/>
            <person name="Vollmers J."/>
            <person name="Rivas-Marin E."/>
            <person name="Kohn T."/>
            <person name="Peeters S.H."/>
            <person name="Heuer A."/>
            <person name="Rast P."/>
            <person name="Oberbeckmann S."/>
            <person name="Bunk B."/>
            <person name="Jeske O."/>
            <person name="Meyerdierks A."/>
            <person name="Storesund J.E."/>
            <person name="Kallscheuer N."/>
            <person name="Luecker S."/>
            <person name="Lage O.M."/>
            <person name="Pohl T."/>
            <person name="Merkel B.J."/>
            <person name="Hornburger P."/>
            <person name="Mueller R.-W."/>
            <person name="Bruemmer F."/>
            <person name="Labrenz M."/>
            <person name="Spormann A.M."/>
            <person name="Op Den Camp H."/>
            <person name="Overmann J."/>
            <person name="Amann R."/>
            <person name="Jetten M.S.M."/>
            <person name="Mascher T."/>
            <person name="Medema M.H."/>
            <person name="Devos D.P."/>
            <person name="Kaster A.-K."/>
            <person name="Ovreas L."/>
            <person name="Rohde M."/>
            <person name="Galperin M.Y."/>
            <person name="Jogler C."/>
        </authorList>
    </citation>
    <scope>NUCLEOTIDE SEQUENCE [LARGE SCALE GENOMIC DNA]</scope>
    <source>
        <strain evidence="2 3">Pan14r</strain>
    </source>
</reference>
<dbReference type="RefSeq" id="WP_146438458.1">
    <property type="nucleotide sequence ID" value="NZ_SJPL01000001.1"/>
</dbReference>
<keyword evidence="3" id="KW-1185">Reference proteome</keyword>
<name>A0A5C5Y5G7_9PLAN</name>
<dbReference type="Pfam" id="PF20583">
    <property type="entry name" value="DUF6786"/>
    <property type="match status" value="1"/>
</dbReference>
<dbReference type="OrthoDB" id="5696129at2"/>
<feature type="signal peptide" evidence="1">
    <location>
        <begin position="1"/>
        <end position="26"/>
    </location>
</feature>